<dbReference type="InterPro" id="IPR027256">
    <property type="entry name" value="P-typ_ATPase_IB"/>
</dbReference>
<dbReference type="PROSITE" id="PS01047">
    <property type="entry name" value="HMA_1"/>
    <property type="match status" value="2"/>
</dbReference>
<dbReference type="CDD" id="cd02094">
    <property type="entry name" value="P-type_ATPase_Cu-like"/>
    <property type="match status" value="1"/>
</dbReference>
<evidence type="ECO:0000256" key="10">
    <source>
        <dbReference type="ARBA" id="ARBA00022737"/>
    </source>
</evidence>
<dbReference type="Gene3D" id="2.70.150.10">
    <property type="entry name" value="Calcium-transporting ATPase, cytoplasmic transduction domain A"/>
    <property type="match status" value="1"/>
</dbReference>
<feature type="transmembrane region" description="Helical" evidence="23">
    <location>
        <begin position="184"/>
        <end position="207"/>
    </location>
</feature>
<dbReference type="NCBIfam" id="TIGR01525">
    <property type="entry name" value="ATPase-IB_hvy"/>
    <property type="match status" value="1"/>
</dbReference>
<dbReference type="FunFam" id="3.30.70.100:FF:000005">
    <property type="entry name" value="Copper-exporting P-type ATPase A"/>
    <property type="match status" value="2"/>
</dbReference>
<evidence type="ECO:0000256" key="8">
    <source>
        <dbReference type="ARBA" id="ARBA00022692"/>
    </source>
</evidence>
<keyword evidence="11 23" id="KW-0547">Nucleotide-binding</keyword>
<evidence type="ECO:0000256" key="1">
    <source>
        <dbReference type="ARBA" id="ARBA00004651"/>
    </source>
</evidence>
<evidence type="ECO:0000256" key="14">
    <source>
        <dbReference type="ARBA" id="ARBA00022842"/>
    </source>
</evidence>
<dbReference type="Pfam" id="PF00122">
    <property type="entry name" value="E1-E2_ATPase"/>
    <property type="match status" value="1"/>
</dbReference>
<feature type="transmembrane region" description="Helical" evidence="23">
    <location>
        <begin position="160"/>
        <end position="178"/>
    </location>
</feature>
<evidence type="ECO:0000256" key="12">
    <source>
        <dbReference type="ARBA" id="ARBA00022796"/>
    </source>
</evidence>
<dbReference type="NCBIfam" id="TIGR01494">
    <property type="entry name" value="ATPase_P-type"/>
    <property type="match status" value="1"/>
</dbReference>
<comment type="catalytic activity">
    <reaction evidence="22">
        <text>Cu(+)(in) + ATP + H2O = Cu(+)(out) + ADP + phosphate + H(+)</text>
        <dbReference type="Rhea" id="RHEA:25792"/>
        <dbReference type="ChEBI" id="CHEBI:15377"/>
        <dbReference type="ChEBI" id="CHEBI:15378"/>
        <dbReference type="ChEBI" id="CHEBI:30616"/>
        <dbReference type="ChEBI" id="CHEBI:43474"/>
        <dbReference type="ChEBI" id="CHEBI:49552"/>
        <dbReference type="ChEBI" id="CHEBI:456216"/>
        <dbReference type="EC" id="7.2.2.8"/>
    </reaction>
</comment>
<dbReference type="FunFam" id="2.70.150.10:FF:000020">
    <property type="entry name" value="Copper-exporting P-type ATPase A"/>
    <property type="match status" value="1"/>
</dbReference>
<feature type="transmembrane region" description="Helical" evidence="23">
    <location>
        <begin position="444"/>
        <end position="461"/>
    </location>
</feature>
<evidence type="ECO:0000256" key="16">
    <source>
        <dbReference type="ARBA" id="ARBA00022989"/>
    </source>
</evidence>
<dbReference type="Proteomes" id="UP000287296">
    <property type="component" value="Unassembled WGS sequence"/>
</dbReference>
<dbReference type="InterPro" id="IPR036412">
    <property type="entry name" value="HAD-like_sf"/>
</dbReference>
<dbReference type="GO" id="GO:0005507">
    <property type="term" value="F:copper ion binding"/>
    <property type="evidence" value="ECO:0007669"/>
    <property type="project" value="InterPro"/>
</dbReference>
<dbReference type="InterPro" id="IPR023299">
    <property type="entry name" value="ATPase_P-typ_cyto_dom_N"/>
</dbReference>
<dbReference type="NCBIfam" id="TIGR01511">
    <property type="entry name" value="ATPase-IB1_Cu"/>
    <property type="match status" value="1"/>
</dbReference>
<evidence type="ECO:0000256" key="22">
    <source>
        <dbReference type="ARBA" id="ARBA00049289"/>
    </source>
</evidence>
<reference evidence="25 26" key="1">
    <citation type="submission" date="2018-12" db="EMBL/GenBank/DDBJ databases">
        <authorList>
            <person name="Sun L."/>
            <person name="Chen Z."/>
        </authorList>
    </citation>
    <scope>NUCLEOTIDE SEQUENCE [LARGE SCALE GENOMIC DNA]</scope>
    <source>
        <strain evidence="25 26">LMG 29736</strain>
    </source>
</reference>
<evidence type="ECO:0000256" key="17">
    <source>
        <dbReference type="ARBA" id="ARBA00023008"/>
    </source>
</evidence>
<keyword evidence="5" id="KW-0813">Transport</keyword>
<accession>A0A429X6T5</accession>
<dbReference type="PROSITE" id="PS50846">
    <property type="entry name" value="HMA_2"/>
    <property type="match status" value="2"/>
</dbReference>
<evidence type="ECO:0000256" key="13">
    <source>
        <dbReference type="ARBA" id="ARBA00022840"/>
    </source>
</evidence>
<protein>
    <recommendedName>
        <fullName evidence="4">Copper-exporting P-type ATPase</fullName>
        <ecNumber evidence="3">7.2.2.8</ecNumber>
    </recommendedName>
    <alternativeName>
        <fullName evidence="20">Copper-exporting P-type ATPase A</fullName>
    </alternativeName>
    <alternativeName>
        <fullName evidence="21">Cu(+)-exporting ATPase</fullName>
    </alternativeName>
</protein>
<comment type="similarity">
    <text evidence="2 23">Belongs to the cation transport ATPase (P-type) (TC 3.A.3) family. Type IB subfamily.</text>
</comment>
<keyword evidence="12" id="KW-0187">Copper transport</keyword>
<dbReference type="InterPro" id="IPR008250">
    <property type="entry name" value="ATPase_P-typ_transduc_dom_A_sf"/>
</dbReference>
<dbReference type="InterPro" id="IPR017969">
    <property type="entry name" value="Heavy-metal-associated_CS"/>
</dbReference>
<evidence type="ECO:0000256" key="19">
    <source>
        <dbReference type="ARBA" id="ARBA00023136"/>
    </source>
</evidence>
<dbReference type="GO" id="GO:0043682">
    <property type="term" value="F:P-type divalent copper transporter activity"/>
    <property type="evidence" value="ECO:0007669"/>
    <property type="project" value="TreeGrafter"/>
</dbReference>
<dbReference type="GO" id="GO:0140581">
    <property type="term" value="F:P-type monovalent copper transporter activity"/>
    <property type="evidence" value="ECO:0007669"/>
    <property type="project" value="UniProtKB-EC"/>
</dbReference>
<keyword evidence="9 23" id="KW-0479">Metal-binding</keyword>
<dbReference type="PRINTS" id="PR00119">
    <property type="entry name" value="CATATPASE"/>
</dbReference>
<dbReference type="Gene3D" id="3.40.1110.10">
    <property type="entry name" value="Calcium-transporting ATPase, cytoplasmic domain N"/>
    <property type="match status" value="2"/>
</dbReference>
<keyword evidence="17" id="KW-0186">Copper</keyword>
<dbReference type="InterPro" id="IPR023298">
    <property type="entry name" value="ATPase_P-typ_TM_dom_sf"/>
</dbReference>
<dbReference type="GO" id="GO:0005524">
    <property type="term" value="F:ATP binding"/>
    <property type="evidence" value="ECO:0007669"/>
    <property type="project" value="UniProtKB-UniRule"/>
</dbReference>
<dbReference type="AlphaFoldDB" id="A0A429X6T5"/>
<dbReference type="SFLD" id="SFLDF00027">
    <property type="entry name" value="p-type_atpase"/>
    <property type="match status" value="1"/>
</dbReference>
<dbReference type="SUPFAM" id="SSF56784">
    <property type="entry name" value="HAD-like"/>
    <property type="match status" value="1"/>
</dbReference>
<feature type="transmembrane region" description="Helical" evidence="23">
    <location>
        <begin position="409"/>
        <end position="432"/>
    </location>
</feature>
<feature type="transmembrane region" description="Helical" evidence="23">
    <location>
        <begin position="749"/>
        <end position="766"/>
    </location>
</feature>
<comment type="subcellular location">
    <subcellularLocation>
        <location evidence="1">Cell membrane</location>
        <topology evidence="1">Multi-pass membrane protein</topology>
    </subcellularLocation>
</comment>
<dbReference type="Gene3D" id="3.40.50.1000">
    <property type="entry name" value="HAD superfamily/HAD-like"/>
    <property type="match status" value="1"/>
</dbReference>
<evidence type="ECO:0000256" key="9">
    <source>
        <dbReference type="ARBA" id="ARBA00022723"/>
    </source>
</evidence>
<keyword evidence="6 23" id="KW-1003">Cell membrane</keyword>
<dbReference type="Pfam" id="PF00403">
    <property type="entry name" value="HMA"/>
    <property type="match status" value="2"/>
</dbReference>
<dbReference type="SUPFAM" id="SSF55008">
    <property type="entry name" value="HMA, heavy metal-associated domain"/>
    <property type="match status" value="2"/>
</dbReference>
<feature type="transmembrane region" description="Helical" evidence="23">
    <location>
        <begin position="228"/>
        <end position="246"/>
    </location>
</feature>
<keyword evidence="18" id="KW-0406">Ion transport</keyword>
<dbReference type="OrthoDB" id="9813266at2"/>
<keyword evidence="16 23" id="KW-1133">Transmembrane helix</keyword>
<dbReference type="SUPFAM" id="SSF81665">
    <property type="entry name" value="Calcium ATPase, transmembrane domain M"/>
    <property type="match status" value="1"/>
</dbReference>
<evidence type="ECO:0000256" key="7">
    <source>
        <dbReference type="ARBA" id="ARBA00022553"/>
    </source>
</evidence>
<evidence type="ECO:0000256" key="5">
    <source>
        <dbReference type="ARBA" id="ARBA00022448"/>
    </source>
</evidence>
<evidence type="ECO:0000256" key="3">
    <source>
        <dbReference type="ARBA" id="ARBA00012517"/>
    </source>
</evidence>
<dbReference type="SUPFAM" id="SSF81653">
    <property type="entry name" value="Calcium ATPase, transduction domain A"/>
    <property type="match status" value="1"/>
</dbReference>
<evidence type="ECO:0000256" key="4">
    <source>
        <dbReference type="ARBA" id="ARBA00015102"/>
    </source>
</evidence>
<evidence type="ECO:0000259" key="24">
    <source>
        <dbReference type="PROSITE" id="PS50846"/>
    </source>
</evidence>
<dbReference type="EMBL" id="QYTW02000013">
    <property type="protein sequence ID" value="RST59148.1"/>
    <property type="molecule type" value="Genomic_DNA"/>
</dbReference>
<dbReference type="GO" id="GO:0016887">
    <property type="term" value="F:ATP hydrolysis activity"/>
    <property type="evidence" value="ECO:0007669"/>
    <property type="project" value="InterPro"/>
</dbReference>
<organism evidence="25 26">
    <name type="scientific">Siminovitchia terrae</name>
    <name type="common">Bacillus terrae</name>
    <dbReference type="NCBI Taxonomy" id="1914933"/>
    <lineage>
        <taxon>Bacteria</taxon>
        <taxon>Bacillati</taxon>
        <taxon>Bacillota</taxon>
        <taxon>Bacilli</taxon>
        <taxon>Bacillales</taxon>
        <taxon>Bacillaceae</taxon>
        <taxon>Siminovitchia</taxon>
    </lineage>
</organism>
<keyword evidence="15" id="KW-1278">Translocase</keyword>
<dbReference type="GO" id="GO:0055070">
    <property type="term" value="P:copper ion homeostasis"/>
    <property type="evidence" value="ECO:0007669"/>
    <property type="project" value="TreeGrafter"/>
</dbReference>
<evidence type="ECO:0000256" key="2">
    <source>
        <dbReference type="ARBA" id="ARBA00006024"/>
    </source>
</evidence>
<dbReference type="PRINTS" id="PR00942">
    <property type="entry name" value="CUATPASEI"/>
</dbReference>
<name>A0A429X6T5_SIMTE</name>
<dbReference type="InterPro" id="IPR018303">
    <property type="entry name" value="ATPase_P-typ_P_site"/>
</dbReference>
<keyword evidence="19 23" id="KW-0472">Membrane</keyword>
<dbReference type="PROSITE" id="PS00154">
    <property type="entry name" value="ATPASE_E1_E2"/>
    <property type="match status" value="1"/>
</dbReference>
<gene>
    <name evidence="25" type="ORF">D5F11_013540</name>
</gene>
<evidence type="ECO:0000256" key="23">
    <source>
        <dbReference type="RuleBase" id="RU362081"/>
    </source>
</evidence>
<dbReference type="Pfam" id="PF00702">
    <property type="entry name" value="Hydrolase"/>
    <property type="match status" value="1"/>
</dbReference>
<dbReference type="NCBIfam" id="TIGR00003">
    <property type="entry name" value="copper ion binding protein"/>
    <property type="match status" value="2"/>
</dbReference>
<comment type="caution">
    <text evidence="25">The sequence shown here is derived from an EMBL/GenBank/DDBJ whole genome shotgun (WGS) entry which is preliminary data.</text>
</comment>
<evidence type="ECO:0000256" key="18">
    <source>
        <dbReference type="ARBA" id="ARBA00023065"/>
    </source>
</evidence>
<dbReference type="InterPro" id="IPR006122">
    <property type="entry name" value="HMA_Cu_ion-bd"/>
</dbReference>
<dbReference type="PANTHER" id="PTHR43520:SF8">
    <property type="entry name" value="P-TYPE CU(+) TRANSPORTER"/>
    <property type="match status" value="1"/>
</dbReference>
<keyword evidence="13 23" id="KW-0067">ATP-binding</keyword>
<dbReference type="SFLD" id="SFLDG00002">
    <property type="entry name" value="C1.7:_P-type_atpase_like"/>
    <property type="match status" value="1"/>
</dbReference>
<dbReference type="SFLD" id="SFLDS00003">
    <property type="entry name" value="Haloacid_Dehalogenase"/>
    <property type="match status" value="1"/>
</dbReference>
<keyword evidence="10" id="KW-0677">Repeat</keyword>
<keyword evidence="7" id="KW-0597">Phosphoprotein</keyword>
<dbReference type="EC" id="7.2.2.8" evidence="3"/>
<evidence type="ECO:0000256" key="20">
    <source>
        <dbReference type="ARBA" id="ARBA00029719"/>
    </source>
</evidence>
<dbReference type="PANTHER" id="PTHR43520">
    <property type="entry name" value="ATP7, ISOFORM B"/>
    <property type="match status" value="1"/>
</dbReference>
<keyword evidence="14" id="KW-0460">Magnesium</keyword>
<proteinExistence type="inferred from homology"/>
<dbReference type="InterPro" id="IPR044492">
    <property type="entry name" value="P_typ_ATPase_HD_dom"/>
</dbReference>
<evidence type="ECO:0000256" key="11">
    <source>
        <dbReference type="ARBA" id="ARBA00022741"/>
    </source>
</evidence>
<feature type="domain" description="HMA" evidence="24">
    <location>
        <begin position="4"/>
        <end position="69"/>
    </location>
</feature>
<evidence type="ECO:0000256" key="6">
    <source>
        <dbReference type="ARBA" id="ARBA00022475"/>
    </source>
</evidence>
<evidence type="ECO:0000256" key="21">
    <source>
        <dbReference type="ARBA" id="ARBA00033239"/>
    </source>
</evidence>
<dbReference type="InterPro" id="IPR006121">
    <property type="entry name" value="HMA_dom"/>
</dbReference>
<dbReference type="InterPro" id="IPR036163">
    <property type="entry name" value="HMA_dom_sf"/>
</dbReference>
<dbReference type="CDD" id="cd00371">
    <property type="entry name" value="HMA"/>
    <property type="match status" value="2"/>
</dbReference>
<sequence length="797" mass="85494">MTNKTLDIPIEGMTCAACSNRIEKVLNKMPGVEANVNLALERASVTILDEQVSAQDIAKKIEDLGYGVKNEQLDLDIYGMTCSACSTRIEKVLNKMDGVQIATVNLAAETASVELEQGGASASDIIERIQNLGYDAKVRTTQEEKAEVKSKEYEKQKKKFILSALFSFPLLYTMLGHLPGNLALPVPAILMNPLLQFILAAPVQFYIGRQFYRGAYKSLRNKSANMDVLVALGTSAAFFYSVLEGVRSWMHPGYEPHLYFETSAVLITLILLGKMFETRAKGRTTEALSHLLSLQAKNASVLKGEEEQQIPVDEVKPGDIIVVRPGEKIPVDGELIFGETSIDESMLTGESIPVEKRPGDAVIGATINEHGMIRIKATKVGKETALAGIIKIVEAAQGSKAPIQRIADIISGVFVPIVVGIAILTFLAWFFIVEPGSIEKALESSITVLVIACPCALGLATPTSIMVGSGKGAETGILFKGGEHLEMAHKVNAVILDKTGTITVGKPSVTDIDCNDEDVLSYLVSAENASEHPLADAIVRYGKEHGVEMKQVTDFQAIAGHGIKAVIDGHQVLIGTRKLMSDNLVLYQEKLKEVEELENLGKTVMFIAVDGSLSGIVAVADTVKDHAKEAVNRLKQEGIEVLMLTGDNERTAKAIADQVGIDQVFAEVLPEHKAEKVKELKAQGKVVAMVGDGINDAPALALADVGIAIGTGTDVAIEAADLTILGGDLMLIPKAFRLSHAVMRNIHQNFFWALAYNSAGIPIAAAGLLAPWVAGAAMAFSSVSVVSNSLRLKRIKL</sequence>
<dbReference type="FunFam" id="3.40.50.1000:FF:000144">
    <property type="entry name" value="copper-transporting ATPase 1 isoform X2"/>
    <property type="match status" value="1"/>
</dbReference>
<dbReference type="InterPro" id="IPR059000">
    <property type="entry name" value="ATPase_P-type_domA"/>
</dbReference>
<dbReference type="GO" id="GO:0005886">
    <property type="term" value="C:plasma membrane"/>
    <property type="evidence" value="ECO:0007669"/>
    <property type="project" value="UniProtKB-SubCell"/>
</dbReference>
<keyword evidence="8 23" id="KW-0812">Transmembrane</keyword>
<evidence type="ECO:0000313" key="26">
    <source>
        <dbReference type="Proteomes" id="UP000287296"/>
    </source>
</evidence>
<dbReference type="Gene3D" id="3.30.70.100">
    <property type="match status" value="2"/>
</dbReference>
<evidence type="ECO:0000256" key="15">
    <source>
        <dbReference type="ARBA" id="ARBA00022967"/>
    </source>
</evidence>
<feature type="transmembrane region" description="Helical" evidence="23">
    <location>
        <begin position="258"/>
        <end position="276"/>
    </location>
</feature>
<dbReference type="InterPro" id="IPR001757">
    <property type="entry name" value="P_typ_ATPase"/>
</dbReference>
<dbReference type="PRINTS" id="PR00943">
    <property type="entry name" value="CUATPASE"/>
</dbReference>
<feature type="domain" description="HMA" evidence="24">
    <location>
        <begin position="71"/>
        <end position="137"/>
    </location>
</feature>
<dbReference type="InterPro" id="IPR023214">
    <property type="entry name" value="HAD_sf"/>
</dbReference>
<evidence type="ECO:0000313" key="25">
    <source>
        <dbReference type="EMBL" id="RST59148.1"/>
    </source>
</evidence>
<dbReference type="RefSeq" id="WP_120116814.1">
    <property type="nucleotide sequence ID" value="NZ_QYTW02000013.1"/>
</dbReference>